<keyword evidence="3" id="KW-1185">Reference proteome</keyword>
<dbReference type="Proteomes" id="UP000222975">
    <property type="component" value="Segment"/>
</dbReference>
<proteinExistence type="predicted"/>
<evidence type="ECO:0000313" key="3">
    <source>
        <dbReference type="Proteomes" id="UP000222975"/>
    </source>
</evidence>
<accession>A0A173GDP0</accession>
<protein>
    <submittedName>
        <fullName evidence="2">Uncharacterized protein</fullName>
    </submittedName>
</protein>
<dbReference type="EMBL" id="KU886223">
    <property type="protein sequence ID" value="ANH51608.1"/>
    <property type="molecule type" value="Genomic_DNA"/>
</dbReference>
<feature type="transmembrane region" description="Helical" evidence="1">
    <location>
        <begin position="6"/>
        <end position="25"/>
    </location>
</feature>
<keyword evidence="1" id="KW-0812">Transmembrane</keyword>
<evidence type="ECO:0000256" key="1">
    <source>
        <dbReference type="SAM" id="Phobius"/>
    </source>
</evidence>
<sequence>MHAITTGTVAILIFITFLFISEWRLKVSKNLIFKEVTRIAYSIIRYTDVKQITPEIYLIAAELQNRMVKVGNFSVTEKDREVAMTIAKYISIFGNQRVRDPVILLHVIARRLNEFDGISAKSLVSTNGRLELVIGRDDATDYDRVIYRFNSPQTLF</sequence>
<evidence type="ECO:0000313" key="2">
    <source>
        <dbReference type="EMBL" id="ANH51608.1"/>
    </source>
</evidence>
<name>A0A173GDP0_9CAUD</name>
<reference evidence="3" key="1">
    <citation type="submission" date="2016-03" db="EMBL/GenBank/DDBJ databases">
        <authorList>
            <person name="Sharma R."/>
            <person name="Simister A.R."/>
            <person name="Berg J.A."/>
            <person name="Jensen G.L."/>
            <person name="Keele B.R."/>
            <person name="Ward M.E.H."/>
            <person name="Breakwell D.P."/>
            <person name="Hope S."/>
            <person name="Grose J.H."/>
        </authorList>
    </citation>
    <scope>NUCLEOTIDE SEQUENCE [LARGE SCALE GENOMIC DNA]</scope>
</reference>
<keyword evidence="1" id="KW-1133">Transmembrane helix</keyword>
<gene>
    <name evidence="2" type="ORF">SIMMY50_146</name>
</gene>
<organism evidence="2 3">
    <name type="scientific">Erwinia phage vB_EamM_Simmy50</name>
    <dbReference type="NCBI Taxonomy" id="1815988"/>
    <lineage>
        <taxon>Viruses</taxon>
        <taxon>Duplodnaviria</taxon>
        <taxon>Heunggongvirae</taxon>
        <taxon>Uroviricota</taxon>
        <taxon>Caudoviricetes</taxon>
        <taxon>Chimalliviridae</taxon>
        <taxon>Agricanvirus</taxon>
        <taxon>Agricanvirus simmy50</taxon>
    </lineage>
</organism>
<keyword evidence="1" id="KW-0472">Membrane</keyword>